<sequence length="214" mass="24848">MNMHLNMNEAGATTETAKELGIGASTLRKYAAALEEQGHRFERAANKSRLFGTLEIERIKEMMNLMREQNLPLNDAAVLVMELNHDMAAAAKDDSDIQQASAHSPLIEQEKVLQKAGVEQEQVKQLNMEWKILQERMAELEREQTKLMKQNEQLQEQVEEQRLWIKEKLDEDRDRQLITNLRSYQGRNQKPKSKQRGHSLRMLFGLLPKSRREA</sequence>
<feature type="coiled-coil region" evidence="1">
    <location>
        <begin position="123"/>
        <end position="171"/>
    </location>
</feature>
<accession>A0ABW3Q0I8</accession>
<organism evidence="2 3">
    <name type="scientific">Paenibacillus provencensis</name>
    <dbReference type="NCBI Taxonomy" id="441151"/>
    <lineage>
        <taxon>Bacteria</taxon>
        <taxon>Bacillati</taxon>
        <taxon>Bacillota</taxon>
        <taxon>Bacilli</taxon>
        <taxon>Bacillales</taxon>
        <taxon>Paenibacillaceae</taxon>
        <taxon>Paenibacillus</taxon>
    </lineage>
</organism>
<name>A0ABW3Q0I8_9BACL</name>
<comment type="caution">
    <text evidence="2">The sequence shown here is derived from an EMBL/GenBank/DDBJ whole genome shotgun (WGS) entry which is preliminary data.</text>
</comment>
<reference evidence="3" key="1">
    <citation type="journal article" date="2019" name="Int. J. Syst. Evol. Microbiol.">
        <title>The Global Catalogue of Microorganisms (GCM) 10K type strain sequencing project: providing services to taxonomists for standard genome sequencing and annotation.</title>
        <authorList>
            <consortium name="The Broad Institute Genomics Platform"/>
            <consortium name="The Broad Institute Genome Sequencing Center for Infectious Disease"/>
            <person name="Wu L."/>
            <person name="Ma J."/>
        </authorList>
    </citation>
    <scope>NUCLEOTIDE SEQUENCE [LARGE SCALE GENOMIC DNA]</scope>
    <source>
        <strain evidence="3">CCUG 53519</strain>
    </source>
</reference>
<keyword evidence="1" id="KW-0175">Coiled coil</keyword>
<dbReference type="Gene3D" id="1.10.1660.10">
    <property type="match status" value="1"/>
</dbReference>
<proteinExistence type="predicted"/>
<dbReference type="InterPro" id="IPR009061">
    <property type="entry name" value="DNA-bd_dom_put_sf"/>
</dbReference>
<evidence type="ECO:0000313" key="3">
    <source>
        <dbReference type="Proteomes" id="UP001597169"/>
    </source>
</evidence>
<dbReference type="SUPFAM" id="SSF46955">
    <property type="entry name" value="Putative DNA-binding domain"/>
    <property type="match status" value="1"/>
</dbReference>
<dbReference type="Proteomes" id="UP001597169">
    <property type="component" value="Unassembled WGS sequence"/>
</dbReference>
<dbReference type="RefSeq" id="WP_091159429.1">
    <property type="nucleotide sequence ID" value="NZ_JBHTKX010000003.1"/>
</dbReference>
<protein>
    <recommendedName>
        <fullName evidence="4">HTH merR-type domain-containing protein</fullName>
    </recommendedName>
</protein>
<evidence type="ECO:0000313" key="2">
    <source>
        <dbReference type="EMBL" id="MFD1130307.1"/>
    </source>
</evidence>
<evidence type="ECO:0008006" key="4">
    <source>
        <dbReference type="Google" id="ProtNLM"/>
    </source>
</evidence>
<keyword evidence="3" id="KW-1185">Reference proteome</keyword>
<gene>
    <name evidence="2" type="ORF">ACFQ3J_19355</name>
</gene>
<evidence type="ECO:0000256" key="1">
    <source>
        <dbReference type="SAM" id="Coils"/>
    </source>
</evidence>
<dbReference type="EMBL" id="JBHTKX010000003">
    <property type="protein sequence ID" value="MFD1130307.1"/>
    <property type="molecule type" value="Genomic_DNA"/>
</dbReference>